<proteinExistence type="predicted"/>
<evidence type="ECO:0000313" key="2">
    <source>
        <dbReference type="Proteomes" id="UP001066276"/>
    </source>
</evidence>
<sequence>MKQQGVPVRKSTQERFGSSVRYSHTLLAATQHLLLYALEGSSSRSQTHLVTRTCRGLQRAALNGSRAPETLGEDLPTNTISHGEGVAHSVYAHDIVCATSHDNTASASYIQTLHCKNSLASPHHGTECSAPSCSSKALIEEDGIRLPALQRF</sequence>
<reference evidence="1" key="1">
    <citation type="journal article" date="2022" name="bioRxiv">
        <title>Sequencing and chromosome-scale assembly of the giantPleurodeles waltlgenome.</title>
        <authorList>
            <person name="Brown T."/>
            <person name="Elewa A."/>
            <person name="Iarovenko S."/>
            <person name="Subramanian E."/>
            <person name="Araus A.J."/>
            <person name="Petzold A."/>
            <person name="Susuki M."/>
            <person name="Suzuki K.-i.T."/>
            <person name="Hayashi T."/>
            <person name="Toyoda A."/>
            <person name="Oliveira C."/>
            <person name="Osipova E."/>
            <person name="Leigh N.D."/>
            <person name="Simon A."/>
            <person name="Yun M.H."/>
        </authorList>
    </citation>
    <scope>NUCLEOTIDE SEQUENCE</scope>
    <source>
        <strain evidence="1">20211129_DDA</strain>
        <tissue evidence="1">Liver</tissue>
    </source>
</reference>
<gene>
    <name evidence="1" type="ORF">NDU88_001450</name>
</gene>
<name>A0AAV7KYM9_PLEWA</name>
<keyword evidence="2" id="KW-1185">Reference proteome</keyword>
<accession>A0AAV7KYM9</accession>
<evidence type="ECO:0000313" key="1">
    <source>
        <dbReference type="EMBL" id="KAJ1081268.1"/>
    </source>
</evidence>
<dbReference type="Proteomes" id="UP001066276">
    <property type="component" value="Chromosome 12"/>
</dbReference>
<protein>
    <submittedName>
        <fullName evidence="1">Uncharacterized protein</fullName>
    </submittedName>
</protein>
<organism evidence="1 2">
    <name type="scientific">Pleurodeles waltl</name>
    <name type="common">Iberian ribbed newt</name>
    <dbReference type="NCBI Taxonomy" id="8319"/>
    <lineage>
        <taxon>Eukaryota</taxon>
        <taxon>Metazoa</taxon>
        <taxon>Chordata</taxon>
        <taxon>Craniata</taxon>
        <taxon>Vertebrata</taxon>
        <taxon>Euteleostomi</taxon>
        <taxon>Amphibia</taxon>
        <taxon>Batrachia</taxon>
        <taxon>Caudata</taxon>
        <taxon>Salamandroidea</taxon>
        <taxon>Salamandridae</taxon>
        <taxon>Pleurodelinae</taxon>
        <taxon>Pleurodeles</taxon>
    </lineage>
</organism>
<dbReference type="AlphaFoldDB" id="A0AAV7KYM9"/>
<comment type="caution">
    <text evidence="1">The sequence shown here is derived from an EMBL/GenBank/DDBJ whole genome shotgun (WGS) entry which is preliminary data.</text>
</comment>
<dbReference type="EMBL" id="JANPWB010000016">
    <property type="protein sequence ID" value="KAJ1081268.1"/>
    <property type="molecule type" value="Genomic_DNA"/>
</dbReference>